<dbReference type="EMBL" id="NWSH01000563">
    <property type="protein sequence ID" value="PCG75627.1"/>
    <property type="molecule type" value="Genomic_DNA"/>
</dbReference>
<accession>A0A2A4JV29</accession>
<reference evidence="3" key="1">
    <citation type="submission" date="2017-09" db="EMBL/GenBank/DDBJ databases">
        <title>Contemporary evolution of a Lepidopteran species, Heliothis virescens, in response to modern agricultural practices.</title>
        <authorList>
            <person name="Fritz M.L."/>
            <person name="Deyonke A.M."/>
            <person name="Papanicolaou A."/>
            <person name="Micinski S."/>
            <person name="Westbrook J."/>
            <person name="Gould F."/>
        </authorList>
    </citation>
    <scope>NUCLEOTIDE SEQUENCE [LARGE SCALE GENOMIC DNA]</scope>
    <source>
        <strain evidence="3">HvINT-</strain>
        <tissue evidence="3">Whole body</tissue>
    </source>
</reference>
<evidence type="ECO:0000313" key="3">
    <source>
        <dbReference type="EMBL" id="PCG75626.1"/>
    </source>
</evidence>
<evidence type="ECO:0000256" key="1">
    <source>
        <dbReference type="SAM" id="MobiDB-lite"/>
    </source>
</evidence>
<proteinExistence type="predicted"/>
<evidence type="ECO:0000256" key="2">
    <source>
        <dbReference type="SAM" id="Phobius"/>
    </source>
</evidence>
<gene>
    <name evidence="3" type="ORF">B5V51_11264</name>
</gene>
<dbReference type="AlphaFoldDB" id="A0A2A4JV29"/>
<feature type="region of interest" description="Disordered" evidence="1">
    <location>
        <begin position="57"/>
        <end position="78"/>
    </location>
</feature>
<comment type="caution">
    <text evidence="3">The sequence shown here is derived from an EMBL/GenBank/DDBJ whole genome shotgun (WGS) entry which is preliminary data.</text>
</comment>
<keyword evidence="2" id="KW-0472">Membrane</keyword>
<keyword evidence="2" id="KW-1133">Transmembrane helix</keyword>
<name>A0A2A4JV29_HELVI</name>
<protein>
    <submittedName>
        <fullName evidence="3">Uncharacterized protein</fullName>
    </submittedName>
</protein>
<sequence length="219" mass="23056">MAVAVRRVRIADDSRTDCKMAPTSILSLLLLVGGYLAAPVDDPIRIDLPVYDQPQAGTDVQLSQPLDPENYPGGDRKNEGNFVTYKLQAASNLLGSALNAKASAHQAGGLFSAPAPTLESAAEETEGYGSKKLTIKENLQGIVAGLFQPEPIVDTISEEEKYGNSGDKFYSTGKALVGGAEGFSNFINSVLEVPGTVFKQIARAATEKLNNLGGTIVGL</sequence>
<dbReference type="EMBL" id="NWSH01000563">
    <property type="protein sequence ID" value="PCG75626.1"/>
    <property type="molecule type" value="Genomic_DNA"/>
</dbReference>
<feature type="transmembrane region" description="Helical" evidence="2">
    <location>
        <begin position="20"/>
        <end position="38"/>
    </location>
</feature>
<keyword evidence="2" id="KW-0812">Transmembrane</keyword>
<organism evidence="3">
    <name type="scientific">Heliothis virescens</name>
    <name type="common">Tobacco budworm moth</name>
    <dbReference type="NCBI Taxonomy" id="7102"/>
    <lineage>
        <taxon>Eukaryota</taxon>
        <taxon>Metazoa</taxon>
        <taxon>Ecdysozoa</taxon>
        <taxon>Arthropoda</taxon>
        <taxon>Hexapoda</taxon>
        <taxon>Insecta</taxon>
        <taxon>Pterygota</taxon>
        <taxon>Neoptera</taxon>
        <taxon>Endopterygota</taxon>
        <taxon>Lepidoptera</taxon>
        <taxon>Glossata</taxon>
        <taxon>Ditrysia</taxon>
        <taxon>Noctuoidea</taxon>
        <taxon>Noctuidae</taxon>
        <taxon>Heliothinae</taxon>
        <taxon>Heliothis</taxon>
    </lineage>
</organism>